<keyword evidence="3" id="KW-1185">Reference proteome</keyword>
<proteinExistence type="predicted"/>
<dbReference type="EMBL" id="ML014263">
    <property type="protein sequence ID" value="RKO99707.1"/>
    <property type="molecule type" value="Genomic_DNA"/>
</dbReference>
<feature type="region of interest" description="Disordered" evidence="1">
    <location>
        <begin position="309"/>
        <end position="333"/>
    </location>
</feature>
<feature type="region of interest" description="Disordered" evidence="1">
    <location>
        <begin position="20"/>
        <end position="76"/>
    </location>
</feature>
<feature type="compositionally biased region" description="Basic and acidic residues" evidence="1">
    <location>
        <begin position="55"/>
        <end position="65"/>
    </location>
</feature>
<dbReference type="Proteomes" id="UP000274922">
    <property type="component" value="Unassembled WGS sequence"/>
</dbReference>
<evidence type="ECO:0000313" key="3">
    <source>
        <dbReference type="Proteomes" id="UP000274922"/>
    </source>
</evidence>
<dbReference type="AlphaFoldDB" id="A0A4P9X3T8"/>
<protein>
    <recommendedName>
        <fullName evidence="4">Ribosomal protein S24/S35 mitochondrial conserved domain-containing protein</fullName>
    </recommendedName>
</protein>
<evidence type="ECO:0008006" key="4">
    <source>
        <dbReference type="Google" id="ProtNLM"/>
    </source>
</evidence>
<organism evidence="2 3">
    <name type="scientific">Caulochytrium protostelioides</name>
    <dbReference type="NCBI Taxonomy" id="1555241"/>
    <lineage>
        <taxon>Eukaryota</taxon>
        <taxon>Fungi</taxon>
        <taxon>Fungi incertae sedis</taxon>
        <taxon>Chytridiomycota</taxon>
        <taxon>Chytridiomycota incertae sedis</taxon>
        <taxon>Chytridiomycetes</taxon>
        <taxon>Caulochytriales</taxon>
        <taxon>Caulochytriaceae</taxon>
        <taxon>Caulochytrium</taxon>
    </lineage>
</organism>
<evidence type="ECO:0000313" key="2">
    <source>
        <dbReference type="EMBL" id="RKO99707.1"/>
    </source>
</evidence>
<dbReference type="STRING" id="1555241.A0A4P9X3T8"/>
<reference evidence="3" key="1">
    <citation type="journal article" date="2018" name="Nat. Microbiol.">
        <title>Leveraging single-cell genomics to expand the fungal tree of life.</title>
        <authorList>
            <person name="Ahrendt S.R."/>
            <person name="Quandt C.A."/>
            <person name="Ciobanu D."/>
            <person name="Clum A."/>
            <person name="Salamov A."/>
            <person name="Andreopoulos B."/>
            <person name="Cheng J.F."/>
            <person name="Woyke T."/>
            <person name="Pelin A."/>
            <person name="Henrissat B."/>
            <person name="Reynolds N.K."/>
            <person name="Benny G.L."/>
            <person name="Smith M.E."/>
            <person name="James T.Y."/>
            <person name="Grigoriev I.V."/>
        </authorList>
    </citation>
    <scope>NUCLEOTIDE SEQUENCE [LARGE SCALE GENOMIC DNA]</scope>
    <source>
        <strain evidence="3">ATCC 52028</strain>
    </source>
</reference>
<gene>
    <name evidence="2" type="ORF">CXG81DRAFT_27549</name>
</gene>
<feature type="compositionally biased region" description="Low complexity" evidence="1">
    <location>
        <begin position="311"/>
        <end position="333"/>
    </location>
</feature>
<name>A0A4P9X3T8_9FUNG</name>
<sequence>MLAAAAGRRAALSCCLPARATASSSPPCAPPSWRALPSQRGFSTTPRARQAEAAADAKEVAKPEPEPEDELVEGKKKKLKPLTADLSKELQVKLEAMLPKSSAHRLDFTPMTGEIDVDGVHSFDMDLLETIDWTKTLIGAMQDAPAALEPAQKAFARQKADGAVRRPGAQYPLSLQTASHFQYDFSKPPPATTLLTLRFRVADVFSATGAAKDATPQQLAEQRRVAKLVLGEAYDAHTDVATLSKMASLKPTDVHRTGPDMTAFELVASVNALVAQVREAASANVLADTPLDLSHVSLKPRPLTFPSSWRAPAPATTAAAAESAASTSTSATA</sequence>
<dbReference type="OrthoDB" id="283424at2759"/>
<accession>A0A4P9X3T8</accession>
<evidence type="ECO:0000256" key="1">
    <source>
        <dbReference type="SAM" id="MobiDB-lite"/>
    </source>
</evidence>